<comment type="caution">
    <text evidence="2">The sequence shown here is derived from an EMBL/GenBank/DDBJ whole genome shotgun (WGS) entry which is preliminary data.</text>
</comment>
<sequence length="119" mass="13040">MSGEDAHVHAPKTKDEGFGLARFDGTSDRKMRQKTPEGMARRSDLALRTVASAMTRSGMERIRIPETRAGKEGRNAWPENEKGPAHGGAFGAPGRMRGRAGRARRPCLPRAFPAVRRAM</sequence>
<dbReference type="Proteomes" id="UP000006001">
    <property type="component" value="Unassembled WGS sequence"/>
</dbReference>
<dbReference type="EMBL" id="ACUX02000003">
    <property type="protein sequence ID" value="EEZ62286.1"/>
    <property type="molecule type" value="Genomic_DNA"/>
</dbReference>
<name>D0WDY0_SLAES</name>
<evidence type="ECO:0000313" key="3">
    <source>
        <dbReference type="Proteomes" id="UP000006001"/>
    </source>
</evidence>
<feature type="compositionally biased region" description="Basic and acidic residues" evidence="1">
    <location>
        <begin position="58"/>
        <end position="84"/>
    </location>
</feature>
<feature type="compositionally biased region" description="Basic residues" evidence="1">
    <location>
        <begin position="96"/>
        <end position="105"/>
    </location>
</feature>
<dbReference type="HOGENOM" id="CLU_2066534_0_0_11"/>
<feature type="non-terminal residue" evidence="2">
    <location>
        <position position="119"/>
    </location>
</feature>
<reference evidence="2" key="1">
    <citation type="submission" date="2009-10" db="EMBL/GenBank/DDBJ databases">
        <authorList>
            <person name="Weinstock G."/>
            <person name="Sodergren E."/>
            <person name="Clifton S."/>
            <person name="Fulton L."/>
            <person name="Fulton B."/>
            <person name="Courtney L."/>
            <person name="Fronick C."/>
            <person name="Harrison M."/>
            <person name="Strong C."/>
            <person name="Farmer C."/>
            <person name="Delahaunty K."/>
            <person name="Markovic C."/>
            <person name="Hall O."/>
            <person name="Minx P."/>
            <person name="Tomlinson C."/>
            <person name="Mitreva M."/>
            <person name="Nelson J."/>
            <person name="Hou S."/>
            <person name="Wollam A."/>
            <person name="Pepin K.H."/>
            <person name="Johnson M."/>
            <person name="Bhonagiri V."/>
            <person name="Nash W.E."/>
            <person name="Warren W."/>
            <person name="Chinwalla A."/>
            <person name="Mardis E.R."/>
            <person name="Wilson R.K."/>
        </authorList>
    </citation>
    <scope>NUCLEOTIDE SEQUENCE [LARGE SCALE GENOMIC DNA]</scope>
    <source>
        <strain evidence="2">ATCC 700122</strain>
    </source>
</reference>
<feature type="compositionally biased region" description="Basic and acidic residues" evidence="1">
    <location>
        <begin position="1"/>
        <end position="17"/>
    </location>
</feature>
<organism evidence="2 3">
    <name type="scientific">Slackia exigua (strain ATCC 700122 / DSM 15923 / CIP 105133 / JCM 11022 / KCTC 5966 / S-7)</name>
    <dbReference type="NCBI Taxonomy" id="649764"/>
    <lineage>
        <taxon>Bacteria</taxon>
        <taxon>Bacillati</taxon>
        <taxon>Actinomycetota</taxon>
        <taxon>Coriobacteriia</taxon>
        <taxon>Eggerthellales</taxon>
        <taxon>Eggerthellaceae</taxon>
        <taxon>Slackia</taxon>
    </lineage>
</organism>
<dbReference type="AlphaFoldDB" id="D0WDY0"/>
<gene>
    <name evidence="2" type="ORF">HMPREF0762_00001</name>
</gene>
<evidence type="ECO:0000313" key="2">
    <source>
        <dbReference type="EMBL" id="EEZ62286.1"/>
    </source>
</evidence>
<protein>
    <submittedName>
        <fullName evidence="2">Uncharacterized protein</fullName>
    </submittedName>
</protein>
<evidence type="ECO:0000256" key="1">
    <source>
        <dbReference type="SAM" id="MobiDB-lite"/>
    </source>
</evidence>
<feature type="region of interest" description="Disordered" evidence="1">
    <location>
        <begin position="1"/>
        <end position="105"/>
    </location>
</feature>
<keyword evidence="3" id="KW-1185">Reference proteome</keyword>
<accession>D0WDY0</accession>
<proteinExistence type="predicted"/>
<dbReference type="STRING" id="649764.HMPREF0762_00001"/>